<dbReference type="Pfam" id="PF00528">
    <property type="entry name" value="BPD_transp_1"/>
    <property type="match status" value="1"/>
</dbReference>
<evidence type="ECO:0000256" key="5">
    <source>
        <dbReference type="ARBA" id="ARBA00022989"/>
    </source>
</evidence>
<evidence type="ECO:0000313" key="10">
    <source>
        <dbReference type="Proteomes" id="UP000823842"/>
    </source>
</evidence>
<evidence type="ECO:0000256" key="7">
    <source>
        <dbReference type="RuleBase" id="RU363032"/>
    </source>
</evidence>
<dbReference type="CDD" id="cd06261">
    <property type="entry name" value="TM_PBP2"/>
    <property type="match status" value="1"/>
</dbReference>
<comment type="similarity">
    <text evidence="7">Belongs to the binding-protein-dependent transport system permease family.</text>
</comment>
<evidence type="ECO:0000256" key="3">
    <source>
        <dbReference type="ARBA" id="ARBA00022475"/>
    </source>
</evidence>
<evidence type="ECO:0000256" key="2">
    <source>
        <dbReference type="ARBA" id="ARBA00022448"/>
    </source>
</evidence>
<feature type="transmembrane region" description="Helical" evidence="7">
    <location>
        <begin position="37"/>
        <end position="57"/>
    </location>
</feature>
<proteinExistence type="inferred from homology"/>
<dbReference type="PANTHER" id="PTHR43744">
    <property type="entry name" value="ABC TRANSPORTER PERMEASE PROTEIN MG189-RELATED-RELATED"/>
    <property type="match status" value="1"/>
</dbReference>
<dbReference type="PROSITE" id="PS50928">
    <property type="entry name" value="ABC_TM1"/>
    <property type="match status" value="1"/>
</dbReference>
<keyword evidence="2 7" id="KW-0813">Transport</keyword>
<dbReference type="SUPFAM" id="SSF161098">
    <property type="entry name" value="MetI-like"/>
    <property type="match status" value="1"/>
</dbReference>
<comment type="subcellular location">
    <subcellularLocation>
        <location evidence="1 7">Cell membrane</location>
        <topology evidence="1 7">Multi-pass membrane protein</topology>
    </subcellularLocation>
</comment>
<evidence type="ECO:0000313" key="9">
    <source>
        <dbReference type="EMBL" id="HJB29272.1"/>
    </source>
</evidence>
<dbReference type="GO" id="GO:0055085">
    <property type="term" value="P:transmembrane transport"/>
    <property type="evidence" value="ECO:0007669"/>
    <property type="project" value="InterPro"/>
</dbReference>
<evidence type="ECO:0000256" key="6">
    <source>
        <dbReference type="ARBA" id="ARBA00023136"/>
    </source>
</evidence>
<feature type="domain" description="ABC transmembrane type-1" evidence="8">
    <location>
        <begin position="33"/>
        <end position="229"/>
    </location>
</feature>
<dbReference type="AlphaFoldDB" id="A0A9D2LTU6"/>
<keyword evidence="4 7" id="KW-0812">Transmembrane</keyword>
<dbReference type="Gene3D" id="1.10.3720.10">
    <property type="entry name" value="MetI-like"/>
    <property type="match status" value="1"/>
</dbReference>
<dbReference type="InterPro" id="IPR000515">
    <property type="entry name" value="MetI-like"/>
</dbReference>
<evidence type="ECO:0000256" key="4">
    <source>
        <dbReference type="ARBA" id="ARBA00022692"/>
    </source>
</evidence>
<dbReference type="InterPro" id="IPR035906">
    <property type="entry name" value="MetI-like_sf"/>
</dbReference>
<feature type="transmembrane region" description="Helical" evidence="7">
    <location>
        <begin position="141"/>
        <end position="163"/>
    </location>
</feature>
<sequence length="252" mass="27882">ELVRHNGVLLHPLGFSLEGYKSVLENRSIITGYINTLINLFGGTTLNIILTLLAAYAVSRKKFLLKKPVTVMIIFTMFFNSGIIPRFLVVRDLGLYDNRLAMILPTAINVFNLVIMKTAIEQLPDSLEEAAVIEGANDFDILFKIVVPLIKSTIAVLVLYYGVAHWNQWYQALMYIQDRDKFPLQLILREILIGNSVESMAAGGVDSSGETAVIGEVIKYATIVVSTVPILAIYPLLQKHFVKGVMVGAVKG</sequence>
<protein>
    <submittedName>
        <fullName evidence="9">Carbohydrate ABC transporter permease</fullName>
    </submittedName>
</protein>
<feature type="transmembrane region" description="Helical" evidence="7">
    <location>
        <begin position="217"/>
        <end position="237"/>
    </location>
</feature>
<dbReference type="Proteomes" id="UP000823842">
    <property type="component" value="Unassembled WGS sequence"/>
</dbReference>
<keyword evidence="5 7" id="KW-1133">Transmembrane helix</keyword>
<evidence type="ECO:0000259" key="8">
    <source>
        <dbReference type="PROSITE" id="PS50928"/>
    </source>
</evidence>
<dbReference type="PANTHER" id="PTHR43744:SF9">
    <property type="entry name" value="POLYGALACTURONAN_RHAMNOGALACTURONAN TRANSPORT SYSTEM PERMEASE PROTEIN YTCP"/>
    <property type="match status" value="1"/>
</dbReference>
<gene>
    <name evidence="9" type="ORF">IAA06_10840</name>
</gene>
<name>A0A9D2LTU6_9FIRM</name>
<reference evidence="9" key="1">
    <citation type="journal article" date="2021" name="PeerJ">
        <title>Extensive microbial diversity within the chicken gut microbiome revealed by metagenomics and culture.</title>
        <authorList>
            <person name="Gilroy R."/>
            <person name="Ravi A."/>
            <person name="Getino M."/>
            <person name="Pursley I."/>
            <person name="Horton D.L."/>
            <person name="Alikhan N.F."/>
            <person name="Baker D."/>
            <person name="Gharbi K."/>
            <person name="Hall N."/>
            <person name="Watson M."/>
            <person name="Adriaenssens E.M."/>
            <person name="Foster-Nyarko E."/>
            <person name="Jarju S."/>
            <person name="Secka A."/>
            <person name="Antonio M."/>
            <person name="Oren A."/>
            <person name="Chaudhuri R.R."/>
            <person name="La Ragione R."/>
            <person name="Hildebrand F."/>
            <person name="Pallen M.J."/>
        </authorList>
    </citation>
    <scope>NUCLEOTIDE SEQUENCE</scope>
    <source>
        <strain evidence="9">ChiSjej1B19-5720</strain>
    </source>
</reference>
<organism evidence="9 10">
    <name type="scientific">Candidatus Blautia faecavium</name>
    <dbReference type="NCBI Taxonomy" id="2838487"/>
    <lineage>
        <taxon>Bacteria</taxon>
        <taxon>Bacillati</taxon>
        <taxon>Bacillota</taxon>
        <taxon>Clostridia</taxon>
        <taxon>Lachnospirales</taxon>
        <taxon>Lachnospiraceae</taxon>
        <taxon>Blautia</taxon>
    </lineage>
</organism>
<reference evidence="9" key="2">
    <citation type="submission" date="2021-04" db="EMBL/GenBank/DDBJ databases">
        <authorList>
            <person name="Gilroy R."/>
        </authorList>
    </citation>
    <scope>NUCLEOTIDE SEQUENCE</scope>
    <source>
        <strain evidence="9">ChiSjej1B19-5720</strain>
    </source>
</reference>
<accession>A0A9D2LTU6</accession>
<comment type="caution">
    <text evidence="9">The sequence shown here is derived from an EMBL/GenBank/DDBJ whole genome shotgun (WGS) entry which is preliminary data.</text>
</comment>
<dbReference type="EMBL" id="DWYZ01000204">
    <property type="protein sequence ID" value="HJB29272.1"/>
    <property type="molecule type" value="Genomic_DNA"/>
</dbReference>
<evidence type="ECO:0000256" key="1">
    <source>
        <dbReference type="ARBA" id="ARBA00004651"/>
    </source>
</evidence>
<feature type="non-terminal residue" evidence="9">
    <location>
        <position position="1"/>
    </location>
</feature>
<keyword evidence="6 7" id="KW-0472">Membrane</keyword>
<feature type="transmembrane region" description="Helical" evidence="7">
    <location>
        <begin position="69"/>
        <end position="88"/>
    </location>
</feature>
<keyword evidence="3" id="KW-1003">Cell membrane</keyword>
<dbReference type="GO" id="GO:0005886">
    <property type="term" value="C:plasma membrane"/>
    <property type="evidence" value="ECO:0007669"/>
    <property type="project" value="UniProtKB-SubCell"/>
</dbReference>